<keyword evidence="3" id="KW-1185">Reference proteome</keyword>
<proteinExistence type="predicted"/>
<organism evidence="2 3">
    <name type="scientific">Malus domestica</name>
    <name type="common">Apple</name>
    <name type="synonym">Pyrus malus</name>
    <dbReference type="NCBI Taxonomy" id="3750"/>
    <lineage>
        <taxon>Eukaryota</taxon>
        <taxon>Viridiplantae</taxon>
        <taxon>Streptophyta</taxon>
        <taxon>Embryophyta</taxon>
        <taxon>Tracheophyta</taxon>
        <taxon>Spermatophyta</taxon>
        <taxon>Magnoliopsida</taxon>
        <taxon>eudicotyledons</taxon>
        <taxon>Gunneridae</taxon>
        <taxon>Pentapetalae</taxon>
        <taxon>rosids</taxon>
        <taxon>fabids</taxon>
        <taxon>Rosales</taxon>
        <taxon>Rosaceae</taxon>
        <taxon>Amygdaloideae</taxon>
        <taxon>Maleae</taxon>
        <taxon>Malus</taxon>
    </lineage>
</organism>
<evidence type="ECO:0000313" key="2">
    <source>
        <dbReference type="EMBL" id="RXH73935.1"/>
    </source>
</evidence>
<comment type="caution">
    <text evidence="2">The sequence shown here is derived from an EMBL/GenBank/DDBJ whole genome shotgun (WGS) entry which is preliminary data.</text>
</comment>
<dbReference type="AlphaFoldDB" id="A0A498HWJ2"/>
<gene>
    <name evidence="2" type="ORF">DVH24_016757</name>
</gene>
<dbReference type="Proteomes" id="UP000290289">
    <property type="component" value="Chromosome 15"/>
</dbReference>
<evidence type="ECO:0000313" key="3">
    <source>
        <dbReference type="Proteomes" id="UP000290289"/>
    </source>
</evidence>
<feature type="region of interest" description="Disordered" evidence="1">
    <location>
        <begin position="29"/>
        <end position="88"/>
    </location>
</feature>
<sequence length="88" mass="9804">MYYTLPHEVFWELTGFGFHRNSEVKQFAQVRASSRKSNPMMGDPLGSSRVSSHKQNRGGVVRAQSGQYRATAESSPRCGEGPDRDVTV</sequence>
<protein>
    <submittedName>
        <fullName evidence="2">Uncharacterized protein</fullName>
    </submittedName>
</protein>
<feature type="compositionally biased region" description="Polar residues" evidence="1">
    <location>
        <begin position="64"/>
        <end position="74"/>
    </location>
</feature>
<name>A0A498HWJ2_MALDO</name>
<evidence type="ECO:0000256" key="1">
    <source>
        <dbReference type="SAM" id="MobiDB-lite"/>
    </source>
</evidence>
<reference evidence="2 3" key="1">
    <citation type="submission" date="2018-10" db="EMBL/GenBank/DDBJ databases">
        <title>A high-quality apple genome assembly.</title>
        <authorList>
            <person name="Hu J."/>
        </authorList>
    </citation>
    <scope>NUCLEOTIDE SEQUENCE [LARGE SCALE GENOMIC DNA]</scope>
    <source>
        <strain evidence="3">cv. HFTH1</strain>
        <tissue evidence="2">Young leaf</tissue>
    </source>
</reference>
<dbReference type="EMBL" id="RDQH01000341">
    <property type="protein sequence ID" value="RXH73935.1"/>
    <property type="molecule type" value="Genomic_DNA"/>
</dbReference>
<accession>A0A498HWJ2</accession>